<dbReference type="InterPro" id="IPR000791">
    <property type="entry name" value="Gpr1/Fun34/SatP-like"/>
</dbReference>
<dbReference type="HOGENOM" id="CLU_093738_0_0_9"/>
<organism evidence="7 8">
    <name type="scientific">Desulfitobacterium metallireducens DSM 15288</name>
    <dbReference type="NCBI Taxonomy" id="871968"/>
    <lineage>
        <taxon>Bacteria</taxon>
        <taxon>Bacillati</taxon>
        <taxon>Bacillota</taxon>
        <taxon>Clostridia</taxon>
        <taxon>Eubacteriales</taxon>
        <taxon>Desulfitobacteriaceae</taxon>
        <taxon>Desulfitobacterium</taxon>
    </lineage>
</organism>
<dbReference type="GO" id="GO:0005886">
    <property type="term" value="C:plasma membrane"/>
    <property type="evidence" value="ECO:0007669"/>
    <property type="project" value="TreeGrafter"/>
</dbReference>
<feature type="transmembrane region" description="Helical" evidence="6">
    <location>
        <begin position="160"/>
        <end position="181"/>
    </location>
</feature>
<dbReference type="OrthoDB" id="9787939at2"/>
<protein>
    <recommendedName>
        <fullName evidence="9">GPR1/FUN34/yaaH family protein</fullName>
    </recommendedName>
</protein>
<dbReference type="KEGG" id="dmt:DESME_14060"/>
<dbReference type="GO" id="GO:0015360">
    <property type="term" value="F:acetate:proton symporter activity"/>
    <property type="evidence" value="ECO:0007669"/>
    <property type="project" value="TreeGrafter"/>
</dbReference>
<evidence type="ECO:0000313" key="7">
    <source>
        <dbReference type="EMBL" id="AHF08029.1"/>
    </source>
</evidence>
<feature type="transmembrane region" description="Helical" evidence="6">
    <location>
        <begin position="12"/>
        <end position="29"/>
    </location>
</feature>
<evidence type="ECO:0000256" key="6">
    <source>
        <dbReference type="SAM" id="Phobius"/>
    </source>
</evidence>
<dbReference type="Proteomes" id="UP000010847">
    <property type="component" value="Chromosome"/>
</dbReference>
<evidence type="ECO:0008006" key="9">
    <source>
        <dbReference type="Google" id="ProtNLM"/>
    </source>
</evidence>
<evidence type="ECO:0000256" key="4">
    <source>
        <dbReference type="ARBA" id="ARBA00022989"/>
    </source>
</evidence>
<dbReference type="STRING" id="871968.DESME_14060"/>
<dbReference type="PANTHER" id="PTHR30178:SF3">
    <property type="entry name" value="SUCCINATE-ACETATE_PROTON SYMPORTER SATP"/>
    <property type="match status" value="1"/>
</dbReference>
<gene>
    <name evidence="7" type="ORF">DESME_14060</name>
</gene>
<feature type="transmembrane region" description="Helical" evidence="6">
    <location>
        <begin position="70"/>
        <end position="88"/>
    </location>
</feature>
<reference evidence="7 8" key="1">
    <citation type="submission" date="2013-12" db="EMBL/GenBank/DDBJ databases">
        <authorList>
            <consortium name="DOE Joint Genome Institute"/>
            <person name="Smidt H."/>
            <person name="Huntemann M."/>
            <person name="Han J."/>
            <person name="Chen A."/>
            <person name="Kyrpides N."/>
            <person name="Mavromatis K."/>
            <person name="Markowitz V."/>
            <person name="Palaniappan K."/>
            <person name="Ivanova N."/>
            <person name="Schaumberg A."/>
            <person name="Pati A."/>
            <person name="Liolios K."/>
            <person name="Nordberg H.P."/>
            <person name="Cantor M.N."/>
            <person name="Hua S.X."/>
            <person name="Woyke T."/>
        </authorList>
    </citation>
    <scope>NUCLEOTIDE SEQUENCE [LARGE SCALE GENOMIC DNA]</scope>
    <source>
        <strain evidence="8">DSM 15288</strain>
    </source>
</reference>
<dbReference type="InterPro" id="IPR047623">
    <property type="entry name" value="SatP"/>
</dbReference>
<evidence type="ECO:0000256" key="1">
    <source>
        <dbReference type="ARBA" id="ARBA00004141"/>
    </source>
</evidence>
<comment type="subcellular location">
    <subcellularLocation>
        <location evidence="1">Membrane</location>
        <topology evidence="1">Multi-pass membrane protein</topology>
    </subcellularLocation>
</comment>
<proteinExistence type="inferred from homology"/>
<dbReference type="AlphaFoldDB" id="W0EFP2"/>
<dbReference type="eggNOG" id="COG1584">
    <property type="taxonomic scope" value="Bacteria"/>
</dbReference>
<feature type="transmembrane region" description="Helical" evidence="6">
    <location>
        <begin position="35"/>
        <end position="58"/>
    </location>
</feature>
<dbReference type="PROSITE" id="PS51257">
    <property type="entry name" value="PROKAR_LIPOPROTEIN"/>
    <property type="match status" value="1"/>
</dbReference>
<dbReference type="RefSeq" id="WP_006715713.1">
    <property type="nucleotide sequence ID" value="NZ_CP007032.1"/>
</dbReference>
<evidence type="ECO:0000256" key="5">
    <source>
        <dbReference type="ARBA" id="ARBA00023136"/>
    </source>
</evidence>
<feature type="transmembrane region" description="Helical" evidence="6">
    <location>
        <begin position="108"/>
        <end position="125"/>
    </location>
</feature>
<dbReference type="PANTHER" id="PTHR30178">
    <property type="entry name" value="INNER MEMBRANE PROTEIN YAAH"/>
    <property type="match status" value="1"/>
</dbReference>
<evidence type="ECO:0000256" key="2">
    <source>
        <dbReference type="ARBA" id="ARBA00005587"/>
    </source>
</evidence>
<sequence>MSEKKEWANPAPAGLVALAVACFIFYALLSGKVTVGALPLMGAWLLGGFFIQIVVGIIELKEGNSTGGNVFTFFSAFFMLTGSIEFFIKYFAAANQWAIPLDTHVDGWAWLCLALVLLLWCPAYFKGTSIMATAVVVLEIGIIFIALMDIGLLGGSFKPIAAYALLMTGILGIYLSSAMVLNTAYGKTILPITGPWIK</sequence>
<feature type="transmembrane region" description="Helical" evidence="6">
    <location>
        <begin position="132"/>
        <end position="154"/>
    </location>
</feature>
<comment type="similarity">
    <text evidence="2">Belongs to the acetate uptake transporter (AceTr) (TC 2.A.96) family.</text>
</comment>
<dbReference type="Pfam" id="PF01184">
    <property type="entry name" value="Gpr1_Fun34_YaaH"/>
    <property type="match status" value="1"/>
</dbReference>
<evidence type="ECO:0000313" key="8">
    <source>
        <dbReference type="Proteomes" id="UP000010847"/>
    </source>
</evidence>
<keyword evidence="3 6" id="KW-0812">Transmembrane</keyword>
<evidence type="ECO:0000256" key="3">
    <source>
        <dbReference type="ARBA" id="ARBA00022692"/>
    </source>
</evidence>
<keyword evidence="8" id="KW-1185">Reference proteome</keyword>
<name>W0EFP2_9FIRM</name>
<keyword evidence="5 6" id="KW-0472">Membrane</keyword>
<keyword evidence="4 6" id="KW-1133">Transmembrane helix</keyword>
<dbReference type="GO" id="GO:0071422">
    <property type="term" value="P:succinate transmembrane transport"/>
    <property type="evidence" value="ECO:0007669"/>
    <property type="project" value="TreeGrafter"/>
</dbReference>
<accession>W0EFP2</accession>
<dbReference type="EMBL" id="CP007032">
    <property type="protein sequence ID" value="AHF08029.1"/>
    <property type="molecule type" value="Genomic_DNA"/>
</dbReference>